<evidence type="ECO:0000256" key="3">
    <source>
        <dbReference type="ARBA" id="ARBA00022729"/>
    </source>
</evidence>
<evidence type="ECO:0000256" key="2">
    <source>
        <dbReference type="ARBA" id="ARBA00006275"/>
    </source>
</evidence>
<protein>
    <submittedName>
        <fullName evidence="8">RagB/SusD family nutrient uptake outer membrane protein</fullName>
    </submittedName>
</protein>
<keyword evidence="4" id="KW-0472">Membrane</keyword>
<evidence type="ECO:0000259" key="6">
    <source>
        <dbReference type="Pfam" id="PF07980"/>
    </source>
</evidence>
<dbReference type="PROSITE" id="PS51257">
    <property type="entry name" value="PROKAR_LIPOPROTEIN"/>
    <property type="match status" value="1"/>
</dbReference>
<dbReference type="InterPro" id="IPR012944">
    <property type="entry name" value="SusD_RagB_dom"/>
</dbReference>
<dbReference type="Pfam" id="PF07980">
    <property type="entry name" value="SusD_RagB"/>
    <property type="match status" value="1"/>
</dbReference>
<evidence type="ECO:0000313" key="8">
    <source>
        <dbReference type="EMBL" id="MET7000695.1"/>
    </source>
</evidence>
<gene>
    <name evidence="8" type="ORF">ABR189_25145</name>
</gene>
<evidence type="ECO:0000256" key="5">
    <source>
        <dbReference type="ARBA" id="ARBA00023237"/>
    </source>
</evidence>
<feature type="domain" description="SusD-like N-terminal" evidence="7">
    <location>
        <begin position="51"/>
        <end position="229"/>
    </location>
</feature>
<dbReference type="Proteomes" id="UP001549749">
    <property type="component" value="Unassembled WGS sequence"/>
</dbReference>
<dbReference type="InterPro" id="IPR033985">
    <property type="entry name" value="SusD-like_N"/>
</dbReference>
<comment type="similarity">
    <text evidence="2">Belongs to the SusD family.</text>
</comment>
<dbReference type="InterPro" id="IPR011990">
    <property type="entry name" value="TPR-like_helical_dom_sf"/>
</dbReference>
<evidence type="ECO:0000259" key="7">
    <source>
        <dbReference type="Pfam" id="PF14322"/>
    </source>
</evidence>
<dbReference type="Pfam" id="PF14322">
    <property type="entry name" value="SusD-like_3"/>
    <property type="match status" value="1"/>
</dbReference>
<dbReference type="SUPFAM" id="SSF48452">
    <property type="entry name" value="TPR-like"/>
    <property type="match status" value="1"/>
</dbReference>
<keyword evidence="3" id="KW-0732">Signal</keyword>
<keyword evidence="9" id="KW-1185">Reference proteome</keyword>
<evidence type="ECO:0000256" key="4">
    <source>
        <dbReference type="ARBA" id="ARBA00023136"/>
    </source>
</evidence>
<proteinExistence type="inferred from homology"/>
<dbReference type="CDD" id="cd08977">
    <property type="entry name" value="SusD"/>
    <property type="match status" value="1"/>
</dbReference>
<accession>A0ABV2TCD4</accession>
<dbReference type="EMBL" id="JBEXAC010000002">
    <property type="protein sequence ID" value="MET7000695.1"/>
    <property type="molecule type" value="Genomic_DNA"/>
</dbReference>
<organism evidence="8 9">
    <name type="scientific">Chitinophaga defluvii</name>
    <dbReference type="NCBI Taxonomy" id="3163343"/>
    <lineage>
        <taxon>Bacteria</taxon>
        <taxon>Pseudomonadati</taxon>
        <taxon>Bacteroidota</taxon>
        <taxon>Chitinophagia</taxon>
        <taxon>Chitinophagales</taxon>
        <taxon>Chitinophagaceae</taxon>
        <taxon>Chitinophaga</taxon>
    </lineage>
</organism>
<evidence type="ECO:0000313" key="9">
    <source>
        <dbReference type="Proteomes" id="UP001549749"/>
    </source>
</evidence>
<feature type="domain" description="RagB/SusD" evidence="6">
    <location>
        <begin position="335"/>
        <end position="479"/>
    </location>
</feature>
<keyword evidence="5" id="KW-0998">Cell outer membrane</keyword>
<comment type="subcellular location">
    <subcellularLocation>
        <location evidence="1">Cell outer membrane</location>
    </subcellularLocation>
</comment>
<dbReference type="Gene3D" id="1.25.40.390">
    <property type="match status" value="1"/>
</dbReference>
<dbReference type="RefSeq" id="WP_354663248.1">
    <property type="nucleotide sequence ID" value="NZ_JBEXAC010000002.1"/>
</dbReference>
<reference evidence="8 9" key="1">
    <citation type="submission" date="2024-06" db="EMBL/GenBank/DDBJ databases">
        <title>Chitinophaga defluvii sp. nov., isolated from municipal sewage.</title>
        <authorList>
            <person name="Zhang L."/>
        </authorList>
    </citation>
    <scope>NUCLEOTIDE SEQUENCE [LARGE SCALE GENOMIC DNA]</scope>
    <source>
        <strain evidence="8 9">H8</strain>
    </source>
</reference>
<comment type="caution">
    <text evidence="8">The sequence shown here is derived from an EMBL/GenBank/DDBJ whole genome shotgun (WGS) entry which is preliminary data.</text>
</comment>
<sequence>MKTTKHYLLIFTIVTSLISCKKFVEIGPPQNLSIAKSVFQNNETANSAMINIYIRMMEDQGGNPYRVSVYTGLSGDELKNYSNQIGYRQLYNNVLEPISAITNSYYSLAYNCIYQANAIIEGCQESSTLSSVVKNTLTGEALFIRAYWHFYLVNLYGDIPLVLTTDYTKNSTLQRSNKSLIYEQIVSDLKAAQNLLSDNYVGPDVVTTSLERIRPNKAAVTALMSRVYLFKQDYMAGEKAADAVLAKKDMYDIVPLNQVFLKNSKEAIWQMMKPNPNNQNINTYEGRGYILTTKPTGDFNNSTTIGSGLMSAFETGDLRKQTWIGKFTDITVTPNVDYYFPYKYKVKNGSDLSEYSMIMRVGEQYLIRAECRLKNGNRAGAVDDLDVIRKRAGLTPISILNPNISNEELMNAILKERQVELFTEQGHRWLDLKRSGKIDQVMIGYSIIKGSTWHTAQQLWPFPQTEILNNPNLKQNPGY</sequence>
<name>A0ABV2TCD4_9BACT</name>
<evidence type="ECO:0000256" key="1">
    <source>
        <dbReference type="ARBA" id="ARBA00004442"/>
    </source>
</evidence>